<dbReference type="EMBL" id="QGKU01000016">
    <property type="protein sequence ID" value="PWR03798.1"/>
    <property type="molecule type" value="Genomic_DNA"/>
</dbReference>
<comment type="caution">
    <text evidence="1">The sequence shown here is derived from an EMBL/GenBank/DDBJ whole genome shotgun (WGS) entry which is preliminary data.</text>
</comment>
<name>A0A2V2LE28_9RHOB</name>
<dbReference type="Proteomes" id="UP000245680">
    <property type="component" value="Unassembled WGS sequence"/>
</dbReference>
<accession>A0A2V2LE28</accession>
<evidence type="ECO:0000313" key="1">
    <source>
        <dbReference type="EMBL" id="PWR03798.1"/>
    </source>
</evidence>
<proteinExistence type="predicted"/>
<protein>
    <submittedName>
        <fullName evidence="1">Uncharacterized protein</fullName>
    </submittedName>
</protein>
<gene>
    <name evidence="1" type="ORF">DKT77_04630</name>
</gene>
<reference evidence="1 2" key="1">
    <citation type="submission" date="2018-05" db="EMBL/GenBank/DDBJ databases">
        <title>Rhodobacteraceae gen. nov., sp. nov. isolated from sea water.</title>
        <authorList>
            <person name="Ren Y."/>
        </authorList>
    </citation>
    <scope>NUCLEOTIDE SEQUENCE [LARGE SCALE GENOMIC DNA]</scope>
    <source>
        <strain evidence="1 2">TG-679</strain>
    </source>
</reference>
<keyword evidence="2" id="KW-1185">Reference proteome</keyword>
<dbReference type="AlphaFoldDB" id="A0A2V2LE28"/>
<evidence type="ECO:0000313" key="2">
    <source>
        <dbReference type="Proteomes" id="UP000245680"/>
    </source>
</evidence>
<organism evidence="1 2">
    <name type="scientific">Meridianimarinicoccus roseus</name>
    <dbReference type="NCBI Taxonomy" id="2072018"/>
    <lineage>
        <taxon>Bacteria</taxon>
        <taxon>Pseudomonadati</taxon>
        <taxon>Pseudomonadota</taxon>
        <taxon>Alphaproteobacteria</taxon>
        <taxon>Rhodobacterales</taxon>
        <taxon>Paracoccaceae</taxon>
        <taxon>Meridianimarinicoccus</taxon>
    </lineage>
</organism>
<sequence length="62" mass="6623">MTPETNYSTGSRQRSVAMVTNPDVFILDAVGPPEVLNSILSFLLQDGLESQRLTVAVGTTGQ</sequence>